<reference evidence="1" key="1">
    <citation type="submission" date="2021-06" db="EMBL/GenBank/DDBJ databases">
        <authorList>
            <person name="Kallberg Y."/>
            <person name="Tangrot J."/>
            <person name="Rosling A."/>
        </authorList>
    </citation>
    <scope>NUCLEOTIDE SEQUENCE</scope>
    <source>
        <strain evidence="1">CL356</strain>
    </source>
</reference>
<dbReference type="EMBL" id="CAJVPT010065305">
    <property type="protein sequence ID" value="CAG8771652.1"/>
    <property type="molecule type" value="Genomic_DNA"/>
</dbReference>
<protein>
    <submittedName>
        <fullName evidence="1">1200_t:CDS:1</fullName>
    </submittedName>
</protein>
<accession>A0ACA9R0A3</accession>
<gene>
    <name evidence="1" type="ORF">ACOLOM_LOCUS13832</name>
</gene>
<sequence>RRVRAKPGMGTESGPTMSRVNGQFSECTAVESGMWSSRNDRFFAHTVTMSINPSYLQQCCINGNEHQDQDRLTDSGHHCTVVGVKLKDKGPLAGPIADTLLCHLVGICATASLDYIRQRLS</sequence>
<keyword evidence="2" id="KW-1185">Reference proteome</keyword>
<evidence type="ECO:0000313" key="1">
    <source>
        <dbReference type="EMBL" id="CAG8771652.1"/>
    </source>
</evidence>
<dbReference type="Proteomes" id="UP000789525">
    <property type="component" value="Unassembled WGS sequence"/>
</dbReference>
<comment type="caution">
    <text evidence="1">The sequence shown here is derived from an EMBL/GenBank/DDBJ whole genome shotgun (WGS) entry which is preliminary data.</text>
</comment>
<feature type="non-terminal residue" evidence="1">
    <location>
        <position position="121"/>
    </location>
</feature>
<feature type="non-terminal residue" evidence="1">
    <location>
        <position position="1"/>
    </location>
</feature>
<name>A0ACA9R0A3_9GLOM</name>
<proteinExistence type="predicted"/>
<evidence type="ECO:0000313" key="2">
    <source>
        <dbReference type="Proteomes" id="UP000789525"/>
    </source>
</evidence>
<organism evidence="1 2">
    <name type="scientific">Acaulospora colombiana</name>
    <dbReference type="NCBI Taxonomy" id="27376"/>
    <lineage>
        <taxon>Eukaryota</taxon>
        <taxon>Fungi</taxon>
        <taxon>Fungi incertae sedis</taxon>
        <taxon>Mucoromycota</taxon>
        <taxon>Glomeromycotina</taxon>
        <taxon>Glomeromycetes</taxon>
        <taxon>Diversisporales</taxon>
        <taxon>Acaulosporaceae</taxon>
        <taxon>Acaulospora</taxon>
    </lineage>
</organism>